<dbReference type="InterPro" id="IPR007219">
    <property type="entry name" value="XnlR_reg_dom"/>
</dbReference>
<feature type="domain" description="Zn(2)-C6 fungal-type" evidence="8">
    <location>
        <begin position="14"/>
        <end position="44"/>
    </location>
</feature>
<organism evidence="9 10">
    <name type="scientific">Scytalidium lignicola</name>
    <name type="common">Hyphomycete</name>
    <dbReference type="NCBI Taxonomy" id="5539"/>
    <lineage>
        <taxon>Eukaryota</taxon>
        <taxon>Fungi</taxon>
        <taxon>Dikarya</taxon>
        <taxon>Ascomycota</taxon>
        <taxon>Pezizomycotina</taxon>
        <taxon>Leotiomycetes</taxon>
        <taxon>Leotiomycetes incertae sedis</taxon>
        <taxon>Scytalidium</taxon>
    </lineage>
</organism>
<dbReference type="Pfam" id="PF04082">
    <property type="entry name" value="Fungal_trans"/>
    <property type="match status" value="1"/>
</dbReference>
<keyword evidence="5" id="KW-0238">DNA-binding</keyword>
<keyword evidence="10" id="KW-1185">Reference proteome</keyword>
<dbReference type="GO" id="GO:0006351">
    <property type="term" value="P:DNA-templated transcription"/>
    <property type="evidence" value="ECO:0007669"/>
    <property type="project" value="InterPro"/>
</dbReference>
<dbReference type="GO" id="GO:0008270">
    <property type="term" value="F:zinc ion binding"/>
    <property type="evidence" value="ECO:0007669"/>
    <property type="project" value="InterPro"/>
</dbReference>
<dbReference type="Gene3D" id="4.10.240.10">
    <property type="entry name" value="Zn(2)-C6 fungal-type DNA-binding domain"/>
    <property type="match status" value="1"/>
</dbReference>
<dbReference type="Pfam" id="PF00172">
    <property type="entry name" value="Zn_clus"/>
    <property type="match status" value="1"/>
</dbReference>
<keyword evidence="7" id="KW-0539">Nucleus</keyword>
<keyword evidence="2" id="KW-0479">Metal-binding</keyword>
<evidence type="ECO:0000256" key="6">
    <source>
        <dbReference type="ARBA" id="ARBA00023163"/>
    </source>
</evidence>
<dbReference type="Proteomes" id="UP000258309">
    <property type="component" value="Unassembled WGS sequence"/>
</dbReference>
<dbReference type="AlphaFoldDB" id="A0A3E2GUI6"/>
<dbReference type="PROSITE" id="PS00463">
    <property type="entry name" value="ZN2_CY6_FUNGAL_1"/>
    <property type="match status" value="1"/>
</dbReference>
<dbReference type="GO" id="GO:0043565">
    <property type="term" value="F:sequence-specific DNA binding"/>
    <property type="evidence" value="ECO:0007669"/>
    <property type="project" value="TreeGrafter"/>
</dbReference>
<accession>A0A3E2GUI6</accession>
<dbReference type="OMA" id="WCAWEME"/>
<feature type="non-terminal residue" evidence="9">
    <location>
        <position position="642"/>
    </location>
</feature>
<proteinExistence type="predicted"/>
<evidence type="ECO:0000256" key="4">
    <source>
        <dbReference type="ARBA" id="ARBA00023015"/>
    </source>
</evidence>
<dbReference type="SMART" id="SM00066">
    <property type="entry name" value="GAL4"/>
    <property type="match status" value="1"/>
</dbReference>
<dbReference type="InterPro" id="IPR001138">
    <property type="entry name" value="Zn2Cys6_DnaBD"/>
</dbReference>
<name>A0A3E2GUI6_SCYLI</name>
<dbReference type="GO" id="GO:0045944">
    <property type="term" value="P:positive regulation of transcription by RNA polymerase II"/>
    <property type="evidence" value="ECO:0007669"/>
    <property type="project" value="TreeGrafter"/>
</dbReference>
<evidence type="ECO:0000256" key="3">
    <source>
        <dbReference type="ARBA" id="ARBA00022833"/>
    </source>
</evidence>
<keyword evidence="4" id="KW-0805">Transcription regulation</keyword>
<dbReference type="InterPro" id="IPR036864">
    <property type="entry name" value="Zn2-C6_fun-type_DNA-bd_sf"/>
</dbReference>
<dbReference type="InterPro" id="IPR052202">
    <property type="entry name" value="Yeast_MetPath_Reg"/>
</dbReference>
<evidence type="ECO:0000256" key="5">
    <source>
        <dbReference type="ARBA" id="ARBA00023125"/>
    </source>
</evidence>
<evidence type="ECO:0000256" key="1">
    <source>
        <dbReference type="ARBA" id="ARBA00004123"/>
    </source>
</evidence>
<dbReference type="CDD" id="cd12148">
    <property type="entry name" value="fungal_TF_MHR"/>
    <property type="match status" value="1"/>
</dbReference>
<evidence type="ECO:0000256" key="2">
    <source>
        <dbReference type="ARBA" id="ARBA00022723"/>
    </source>
</evidence>
<sequence length="642" mass="72126">MSVPRTRVRRRVVACARCRMRKIVCDAAGPRCSKCSEAGVACVALNASKQGTAPRSIVQFLEDELANVERLKVHKISAVNINAGLPSAIASSTLIDRAIKEFTPSFSGLTASIPIVRCAIAGTRLPSTSSSAAINFSEEHPSTVLDSGSGATQLSCIPTSVADFLFENYMKRVTPQNPIFYSPDIVRYFNSVFHHPIHSLEPGALATPYEIYVVSLIMAISLTTSARTQQPRANSIAIGLFKNAMQHIQNVCTNDLQGLQALLLLCEYIFLNPSIANVWFISGFTTQMCIDLGFHQETPRDLMADSLTIDIRRRVFWCAYEMEIATSGALLRPTSFLSKHINVPFPSEIEDSAISSAGIDLNGQVTKFPSTRIWKFRQIEAEIVSVLFHNGELSERDNYSLDTWMKRMESAIDNWRDEVHWSLSLKDNDPSSDEMRLYSSIARDYIIVTLFRPSPRVKEPTCENLMKAFVGGVDVAKGYWKRSNLAFGNSKYVFHPCYHSFSSAVVFLQALERCKELICLKYSVAEIEDFISAFSRFFATIAERWPAASRCLEEFERLMAPVKRKYIDFALNNKAKNVSNELTPSASLMDHSDNTMESLLQLDDMMDFHTLFPHDVFNTEEVTRLPFTIPADWQMEFDFGII</sequence>
<dbReference type="STRING" id="5539.A0A3E2GUI6"/>
<dbReference type="PANTHER" id="PTHR47782:SF1">
    <property type="entry name" value="PYRIMIDINE PATHWAY REGULATORY PROTEIN 1"/>
    <property type="match status" value="1"/>
</dbReference>
<dbReference type="OrthoDB" id="189997at2759"/>
<evidence type="ECO:0000313" key="9">
    <source>
        <dbReference type="EMBL" id="RFU24692.1"/>
    </source>
</evidence>
<dbReference type="EMBL" id="NCSJ02000413">
    <property type="protein sequence ID" value="RFU24692.1"/>
    <property type="molecule type" value="Genomic_DNA"/>
</dbReference>
<dbReference type="GO" id="GO:0000981">
    <property type="term" value="F:DNA-binding transcription factor activity, RNA polymerase II-specific"/>
    <property type="evidence" value="ECO:0007669"/>
    <property type="project" value="InterPro"/>
</dbReference>
<dbReference type="SUPFAM" id="SSF57701">
    <property type="entry name" value="Zn2/Cys6 DNA-binding domain"/>
    <property type="match status" value="1"/>
</dbReference>
<comment type="subcellular location">
    <subcellularLocation>
        <location evidence="1">Nucleus</location>
    </subcellularLocation>
</comment>
<dbReference type="CDD" id="cd00067">
    <property type="entry name" value="GAL4"/>
    <property type="match status" value="1"/>
</dbReference>
<comment type="caution">
    <text evidence="9">The sequence shown here is derived from an EMBL/GenBank/DDBJ whole genome shotgun (WGS) entry which is preliminary data.</text>
</comment>
<protein>
    <recommendedName>
        <fullName evidence="8">Zn(2)-C6 fungal-type domain-containing protein</fullName>
    </recommendedName>
</protein>
<dbReference type="GO" id="GO:0005634">
    <property type="term" value="C:nucleus"/>
    <property type="evidence" value="ECO:0007669"/>
    <property type="project" value="UniProtKB-SubCell"/>
</dbReference>
<dbReference type="PROSITE" id="PS50048">
    <property type="entry name" value="ZN2_CY6_FUNGAL_2"/>
    <property type="match status" value="1"/>
</dbReference>
<evidence type="ECO:0000256" key="7">
    <source>
        <dbReference type="ARBA" id="ARBA00023242"/>
    </source>
</evidence>
<dbReference type="PANTHER" id="PTHR47782">
    <property type="entry name" value="ZN(II)2CYS6 TRANSCRIPTION FACTOR (EUROFUNG)-RELATED"/>
    <property type="match status" value="1"/>
</dbReference>
<evidence type="ECO:0000313" key="10">
    <source>
        <dbReference type="Proteomes" id="UP000258309"/>
    </source>
</evidence>
<evidence type="ECO:0000259" key="8">
    <source>
        <dbReference type="PROSITE" id="PS50048"/>
    </source>
</evidence>
<gene>
    <name evidence="9" type="ORF">B7463_g11645</name>
</gene>
<dbReference type="SMART" id="SM00906">
    <property type="entry name" value="Fungal_trans"/>
    <property type="match status" value="1"/>
</dbReference>
<reference evidence="9 10" key="1">
    <citation type="submission" date="2018-05" db="EMBL/GenBank/DDBJ databases">
        <title>Draft genome sequence of Scytalidium lignicola DSM 105466, a ubiquitous saprotrophic fungus.</title>
        <authorList>
            <person name="Buettner E."/>
            <person name="Gebauer A.M."/>
            <person name="Hofrichter M."/>
            <person name="Liers C."/>
            <person name="Kellner H."/>
        </authorList>
    </citation>
    <scope>NUCLEOTIDE SEQUENCE [LARGE SCALE GENOMIC DNA]</scope>
    <source>
        <strain evidence="9 10">DSM 105466</strain>
    </source>
</reference>
<keyword evidence="3" id="KW-0862">Zinc</keyword>
<keyword evidence="6" id="KW-0804">Transcription</keyword>
<feature type="non-terminal residue" evidence="9">
    <location>
        <position position="1"/>
    </location>
</feature>